<dbReference type="PANTHER" id="PTHR30518">
    <property type="entry name" value="ENDOLYTIC MUREIN TRANSGLYCOSYLASE"/>
    <property type="match status" value="1"/>
</dbReference>
<dbReference type="EC" id="4.2.2.29" evidence="7"/>
<evidence type="ECO:0000256" key="4">
    <source>
        <dbReference type="ARBA" id="ARBA00023136"/>
    </source>
</evidence>
<keyword evidence="1 7" id="KW-1003">Cell membrane</keyword>
<dbReference type="GO" id="GO:0071555">
    <property type="term" value="P:cell wall organization"/>
    <property type="evidence" value="ECO:0007669"/>
    <property type="project" value="UniProtKB-KW"/>
</dbReference>
<dbReference type="GO" id="GO:0008932">
    <property type="term" value="F:lytic endotransglycosylase activity"/>
    <property type="evidence" value="ECO:0007669"/>
    <property type="project" value="UniProtKB-UniRule"/>
</dbReference>
<keyword evidence="5 7" id="KW-0456">Lyase</keyword>
<evidence type="ECO:0000256" key="7">
    <source>
        <dbReference type="HAMAP-Rule" id="MF_02065"/>
    </source>
</evidence>
<keyword evidence="3 7" id="KW-1133">Transmembrane helix</keyword>
<dbReference type="HAMAP" id="MF_02065">
    <property type="entry name" value="MltG"/>
    <property type="match status" value="1"/>
</dbReference>
<comment type="caution">
    <text evidence="8">The sequence shown here is derived from an EMBL/GenBank/DDBJ whole genome shotgun (WGS) entry which is preliminary data.</text>
</comment>
<evidence type="ECO:0000256" key="5">
    <source>
        <dbReference type="ARBA" id="ARBA00023239"/>
    </source>
</evidence>
<proteinExistence type="inferred from homology"/>
<dbReference type="AlphaFoldDB" id="A0A1F6V6N9"/>
<comment type="catalytic activity">
    <reaction evidence="7">
        <text>a peptidoglycan chain = a peptidoglycan chain with N-acetyl-1,6-anhydromuramyl-[peptide] at the reducing end + a peptidoglycan chain with N-acetylglucosamine at the non-reducing end.</text>
        <dbReference type="EC" id="4.2.2.29"/>
    </reaction>
</comment>
<comment type="similarity">
    <text evidence="7">Belongs to the transglycosylase MltG family.</text>
</comment>
<dbReference type="PANTHER" id="PTHR30518:SF2">
    <property type="entry name" value="ENDOLYTIC MUREIN TRANSGLYCOSYLASE"/>
    <property type="match status" value="1"/>
</dbReference>
<dbReference type="InterPro" id="IPR003770">
    <property type="entry name" value="MLTG-like"/>
</dbReference>
<dbReference type="Pfam" id="PF02618">
    <property type="entry name" value="YceG"/>
    <property type="match status" value="2"/>
</dbReference>
<dbReference type="EMBL" id="MFTP01000019">
    <property type="protein sequence ID" value="OGI65401.1"/>
    <property type="molecule type" value="Genomic_DNA"/>
</dbReference>
<evidence type="ECO:0000313" key="8">
    <source>
        <dbReference type="EMBL" id="OGI65401.1"/>
    </source>
</evidence>
<keyword evidence="6 7" id="KW-0961">Cell wall biogenesis/degradation</keyword>
<dbReference type="Proteomes" id="UP000177370">
    <property type="component" value="Unassembled WGS sequence"/>
</dbReference>
<name>A0A1F6V6N9_9BACT</name>
<dbReference type="Gene3D" id="3.30.1490.480">
    <property type="entry name" value="Endolytic murein transglycosylase"/>
    <property type="match status" value="1"/>
</dbReference>
<comment type="function">
    <text evidence="7">Functions as a peptidoglycan terminase that cleaves nascent peptidoglycan strands endolytically to terminate their elongation.</text>
</comment>
<keyword evidence="4 7" id="KW-0472">Membrane</keyword>
<accession>A0A1F6V6N9</accession>
<evidence type="ECO:0000256" key="2">
    <source>
        <dbReference type="ARBA" id="ARBA00022692"/>
    </source>
</evidence>
<keyword evidence="2 7" id="KW-0812">Transmembrane</keyword>
<sequence>MNKFKLVILILCAVGFLFLLNSPVDFPVETIINIEKGESLRSVALKLKENNVIRSQIAFEAFVIIYGGEKHLMSADYFFEKKLPVYEVARRISKGERYKAPVKVTIPEGFDASMIAEVFSSKLYAFDKEKFILETKALEGYLFPDTYFFFSTDTEEEVIKLMRENFENKLEPLRPQIVSSGRSEREIIVMASLVEGEAKGDDDRDTISGILWKRLDMKMPLQVDVAPETYDKVGLPKNPIGNPGLEAIKAAITPEKSPYLYYLHNKDGNIHYAKNFEEHKMNRQKYLR</sequence>
<evidence type="ECO:0000256" key="1">
    <source>
        <dbReference type="ARBA" id="ARBA00022475"/>
    </source>
</evidence>
<evidence type="ECO:0000313" key="9">
    <source>
        <dbReference type="Proteomes" id="UP000177370"/>
    </source>
</evidence>
<organism evidence="8 9">
    <name type="scientific">Candidatus Nomurabacteria bacterium RIFCSPHIGHO2_01_FULL_40_24b</name>
    <dbReference type="NCBI Taxonomy" id="1801739"/>
    <lineage>
        <taxon>Bacteria</taxon>
        <taxon>Candidatus Nomuraibacteriota</taxon>
    </lineage>
</organism>
<gene>
    <name evidence="7" type="primary">mltG</name>
    <name evidence="8" type="ORF">A2647_02740</name>
</gene>
<evidence type="ECO:0000256" key="6">
    <source>
        <dbReference type="ARBA" id="ARBA00023316"/>
    </source>
</evidence>
<evidence type="ECO:0000256" key="3">
    <source>
        <dbReference type="ARBA" id="ARBA00022989"/>
    </source>
</evidence>
<feature type="site" description="Important for catalytic activity" evidence="7">
    <location>
        <position position="197"/>
    </location>
</feature>
<reference evidence="8 9" key="1">
    <citation type="journal article" date="2016" name="Nat. Commun.">
        <title>Thousands of microbial genomes shed light on interconnected biogeochemical processes in an aquifer system.</title>
        <authorList>
            <person name="Anantharaman K."/>
            <person name="Brown C.T."/>
            <person name="Hug L.A."/>
            <person name="Sharon I."/>
            <person name="Castelle C.J."/>
            <person name="Probst A.J."/>
            <person name="Thomas B.C."/>
            <person name="Singh A."/>
            <person name="Wilkins M.J."/>
            <person name="Karaoz U."/>
            <person name="Brodie E.L."/>
            <person name="Williams K.H."/>
            <person name="Hubbard S.S."/>
            <person name="Banfield J.F."/>
        </authorList>
    </citation>
    <scope>NUCLEOTIDE SEQUENCE [LARGE SCALE GENOMIC DNA]</scope>
</reference>
<dbReference type="GO" id="GO:0009252">
    <property type="term" value="P:peptidoglycan biosynthetic process"/>
    <property type="evidence" value="ECO:0007669"/>
    <property type="project" value="UniProtKB-UniRule"/>
</dbReference>
<dbReference type="GO" id="GO:0005886">
    <property type="term" value="C:plasma membrane"/>
    <property type="evidence" value="ECO:0007669"/>
    <property type="project" value="UniProtKB-UniRule"/>
</dbReference>
<protein>
    <recommendedName>
        <fullName evidence="7">Endolytic murein transglycosylase</fullName>
        <ecNumber evidence="7">4.2.2.29</ecNumber>
    </recommendedName>
    <alternativeName>
        <fullName evidence="7">Peptidoglycan lytic transglycosylase</fullName>
    </alternativeName>
    <alternativeName>
        <fullName evidence="7">Peptidoglycan polymerization terminase</fullName>
    </alternativeName>
</protein>